<accession>A0A835HWQ5</accession>
<name>A0A835HWQ5_9MAGN</name>
<organism evidence="1 2">
    <name type="scientific">Coptis chinensis</name>
    <dbReference type="NCBI Taxonomy" id="261450"/>
    <lineage>
        <taxon>Eukaryota</taxon>
        <taxon>Viridiplantae</taxon>
        <taxon>Streptophyta</taxon>
        <taxon>Embryophyta</taxon>
        <taxon>Tracheophyta</taxon>
        <taxon>Spermatophyta</taxon>
        <taxon>Magnoliopsida</taxon>
        <taxon>Ranunculales</taxon>
        <taxon>Ranunculaceae</taxon>
        <taxon>Coptidoideae</taxon>
        <taxon>Coptis</taxon>
    </lineage>
</organism>
<sequence length="93" mass="10582">TAYGGLENPKLTFNGNVKLRAGINNISLLSIDVGFPNVGPHFETWNTRVLGPVMLNGLNEGRRDLTWHKWSYKVWFSLFSSLGFYFHCHHCGE</sequence>
<proteinExistence type="predicted"/>
<reference evidence="1 2" key="1">
    <citation type="submission" date="2020-10" db="EMBL/GenBank/DDBJ databases">
        <title>The Coptis chinensis genome and diversification of protoberbering-type alkaloids.</title>
        <authorList>
            <person name="Wang B."/>
            <person name="Shu S."/>
            <person name="Song C."/>
            <person name="Liu Y."/>
        </authorList>
    </citation>
    <scope>NUCLEOTIDE SEQUENCE [LARGE SCALE GENOMIC DNA]</scope>
    <source>
        <strain evidence="1">HL-2020</strain>
        <tissue evidence="1">Leaf</tissue>
    </source>
</reference>
<feature type="non-terminal residue" evidence="1">
    <location>
        <position position="1"/>
    </location>
</feature>
<evidence type="ECO:0000313" key="2">
    <source>
        <dbReference type="Proteomes" id="UP000631114"/>
    </source>
</evidence>
<dbReference type="Proteomes" id="UP000631114">
    <property type="component" value="Unassembled WGS sequence"/>
</dbReference>
<evidence type="ECO:0000313" key="1">
    <source>
        <dbReference type="EMBL" id="KAF9606154.1"/>
    </source>
</evidence>
<gene>
    <name evidence="1" type="ORF">IFM89_023247</name>
</gene>
<dbReference type="EMBL" id="JADFTS010000005">
    <property type="protein sequence ID" value="KAF9606154.1"/>
    <property type="molecule type" value="Genomic_DNA"/>
</dbReference>
<comment type="caution">
    <text evidence="1">The sequence shown here is derived from an EMBL/GenBank/DDBJ whole genome shotgun (WGS) entry which is preliminary data.</text>
</comment>
<dbReference type="AlphaFoldDB" id="A0A835HWQ5"/>
<keyword evidence="2" id="KW-1185">Reference proteome</keyword>
<dbReference type="OrthoDB" id="1742456at2759"/>
<protein>
    <submittedName>
        <fullName evidence="1">Uncharacterized protein</fullName>
    </submittedName>
</protein>